<dbReference type="Pfam" id="PF16360">
    <property type="entry name" value="GTP-bdg_M"/>
    <property type="match status" value="1"/>
</dbReference>
<organism evidence="8 9">
    <name type="scientific">Candidatus Methylacidiphilum fumarolicum</name>
    <dbReference type="NCBI Taxonomy" id="591154"/>
    <lineage>
        <taxon>Bacteria</taxon>
        <taxon>Pseudomonadati</taxon>
        <taxon>Verrucomicrobiota</taxon>
        <taxon>Methylacidiphilae</taxon>
        <taxon>Methylacidiphilales</taxon>
        <taxon>Methylacidiphilaceae</taxon>
        <taxon>Methylacidiphilum (ex Ratnadevi et al. 2023)</taxon>
    </lineage>
</organism>
<gene>
    <name evidence="5 8" type="primary">hflX</name>
    <name evidence="8" type="ORF">MFUM_2228</name>
</gene>
<dbReference type="Pfam" id="PF13167">
    <property type="entry name" value="GTP-bdg_N"/>
    <property type="match status" value="1"/>
</dbReference>
<evidence type="ECO:0000256" key="6">
    <source>
        <dbReference type="SAM" id="Coils"/>
    </source>
</evidence>
<dbReference type="PANTHER" id="PTHR10229">
    <property type="entry name" value="GTP-BINDING PROTEIN HFLX"/>
    <property type="match status" value="1"/>
</dbReference>
<dbReference type="Gene3D" id="3.40.50.300">
    <property type="entry name" value="P-loop containing nucleotide triphosphate hydrolases"/>
    <property type="match status" value="1"/>
</dbReference>
<keyword evidence="3" id="KW-0460">Magnesium</keyword>
<dbReference type="InterPro" id="IPR030394">
    <property type="entry name" value="G_HFLX_dom"/>
</dbReference>
<evidence type="ECO:0000256" key="3">
    <source>
        <dbReference type="ARBA" id="ARBA00022842"/>
    </source>
</evidence>
<dbReference type="Pfam" id="PF01926">
    <property type="entry name" value="MMR_HSR1"/>
    <property type="match status" value="1"/>
</dbReference>
<evidence type="ECO:0000256" key="2">
    <source>
        <dbReference type="ARBA" id="ARBA00022741"/>
    </source>
</evidence>
<feature type="coiled-coil region" evidence="6">
    <location>
        <begin position="159"/>
        <end position="186"/>
    </location>
</feature>
<dbReference type="EMBL" id="OX458932">
    <property type="protein sequence ID" value="CAI9086538.1"/>
    <property type="molecule type" value="Genomic_DNA"/>
</dbReference>
<name>A0ABM9IFP1_9BACT</name>
<evidence type="ECO:0000256" key="1">
    <source>
        <dbReference type="ARBA" id="ARBA00022723"/>
    </source>
</evidence>
<keyword evidence="5" id="KW-0963">Cytoplasm</keyword>
<evidence type="ECO:0000256" key="5">
    <source>
        <dbReference type="HAMAP-Rule" id="MF_00900"/>
    </source>
</evidence>
<dbReference type="HAMAP" id="MF_00900">
    <property type="entry name" value="GTPase_HflX"/>
    <property type="match status" value="1"/>
</dbReference>
<dbReference type="NCBIfam" id="TIGR00231">
    <property type="entry name" value="small_GTP"/>
    <property type="match status" value="1"/>
</dbReference>
<keyword evidence="9" id="KW-1185">Reference proteome</keyword>
<dbReference type="InterPro" id="IPR042108">
    <property type="entry name" value="GTPase_HflX_N_sf"/>
</dbReference>
<dbReference type="PANTHER" id="PTHR10229:SF0">
    <property type="entry name" value="GTP-BINDING PROTEIN 6-RELATED"/>
    <property type="match status" value="1"/>
</dbReference>
<evidence type="ECO:0000256" key="4">
    <source>
        <dbReference type="ARBA" id="ARBA00023134"/>
    </source>
</evidence>
<dbReference type="PROSITE" id="PS51705">
    <property type="entry name" value="G_HFLX"/>
    <property type="match status" value="1"/>
</dbReference>
<proteinExistence type="inferred from homology"/>
<protein>
    <recommendedName>
        <fullName evidence="5">GTPase HflX</fullName>
    </recommendedName>
    <alternativeName>
        <fullName evidence="5">GTP-binding protein HflX</fullName>
    </alternativeName>
</protein>
<dbReference type="RefSeq" id="WP_009058254.1">
    <property type="nucleotide sequence ID" value="NZ_JAHXRZ010000001.1"/>
</dbReference>
<evidence type="ECO:0000313" key="9">
    <source>
        <dbReference type="Proteomes" id="UP001161497"/>
    </source>
</evidence>
<dbReference type="Gene3D" id="6.10.250.2860">
    <property type="match status" value="1"/>
</dbReference>
<dbReference type="InterPro" id="IPR016496">
    <property type="entry name" value="GTPase_HflX"/>
</dbReference>
<dbReference type="PRINTS" id="PR00326">
    <property type="entry name" value="GTP1OBG"/>
</dbReference>
<dbReference type="InterPro" id="IPR027417">
    <property type="entry name" value="P-loop_NTPase"/>
</dbReference>
<reference evidence="8" key="1">
    <citation type="submission" date="2023-03" db="EMBL/GenBank/DDBJ databases">
        <authorList>
            <person name="Cremers G."/>
            <person name="Picone N."/>
        </authorList>
    </citation>
    <scope>NUCLEOTIDE SEQUENCE</scope>
    <source>
        <strain evidence="8">Sample_alias</strain>
    </source>
</reference>
<comment type="similarity">
    <text evidence="5">Belongs to the TRAFAC class OBG-HflX-like GTPase superfamily. HflX GTPase family.</text>
</comment>
<dbReference type="CDD" id="cd01878">
    <property type="entry name" value="HflX"/>
    <property type="match status" value="1"/>
</dbReference>
<dbReference type="SUPFAM" id="SSF52540">
    <property type="entry name" value="P-loop containing nucleoside triphosphate hydrolases"/>
    <property type="match status" value="1"/>
</dbReference>
<keyword evidence="8" id="KW-0378">Hydrolase</keyword>
<dbReference type="InterPro" id="IPR006073">
    <property type="entry name" value="GTP-bd"/>
</dbReference>
<dbReference type="InterPro" id="IPR032305">
    <property type="entry name" value="GTP-bd_M"/>
</dbReference>
<dbReference type="Gene3D" id="3.40.50.11060">
    <property type="entry name" value="GTPase HflX, N-terminal domain"/>
    <property type="match status" value="1"/>
</dbReference>
<keyword evidence="1" id="KW-0479">Metal-binding</keyword>
<dbReference type="InterPro" id="IPR005225">
    <property type="entry name" value="Small_GTP-bd"/>
</dbReference>
<comment type="subcellular location">
    <subcellularLocation>
        <location evidence="5">Cytoplasm</location>
    </subcellularLocation>
    <text evidence="5">May associate with membranes.</text>
</comment>
<evidence type="ECO:0000259" key="7">
    <source>
        <dbReference type="PROSITE" id="PS51705"/>
    </source>
</evidence>
<dbReference type="Proteomes" id="UP001161497">
    <property type="component" value="Chromosome"/>
</dbReference>
<keyword evidence="6" id="KW-0175">Coiled coil</keyword>
<comment type="subunit">
    <text evidence="5">Monomer. Associates with the 50S ribosomal subunit.</text>
</comment>
<keyword evidence="2 5" id="KW-0547">Nucleotide-binding</keyword>
<feature type="domain" description="Hflx-type G" evidence="7">
    <location>
        <begin position="200"/>
        <end position="366"/>
    </location>
</feature>
<comment type="function">
    <text evidence="5">GTPase that associates with the 50S ribosomal subunit and may have a role during protein synthesis or ribosome biogenesis.</text>
</comment>
<dbReference type="PIRSF" id="PIRSF006809">
    <property type="entry name" value="GTP-binding_hflX_prd"/>
    <property type="match status" value="1"/>
</dbReference>
<dbReference type="GO" id="GO:0003925">
    <property type="term" value="F:G protein activity"/>
    <property type="evidence" value="ECO:0007669"/>
    <property type="project" value="UniProtKB-EC"/>
</dbReference>
<dbReference type="InterPro" id="IPR025121">
    <property type="entry name" value="GTPase_HflX_N"/>
</dbReference>
<sequence>MISLVEEEKKEIGILVGLDKGEKNFEEAFEELEELAISAGGCIIERIVQRLSSPTAPFYIGKGKAKEIAEICKEKKVSFVLFNDDLSPIQCRNLSSLFGCKVLDRTQLILDIFAQRAKTREGKLQIELAQLLYLLPRLTRLWTHLSRQTGGIGTRGPGETQLEVDRRRIQEKIHRLKKELEEVKKTRFIQRSCRQKSSWPTACLVGYTNAGKSTLFNLLTNSKVLVENKLFATLDPTIRLFEASGGQKIFLSDTVGFIQKLPFHLVESFKATLEEVKEADLLIHLVDISHPLSENQIEEVNKVLEQLGALDKPTILVWNKIDLVKSNGLIKRRIQEYPGSVPISAATGEGCEKLLLKIEQWLKTKRRYLSLKLPVDRMDMVAKFHQVGFGVETDYQPEGILVNGWIPLSFVSSFEPFNLLSNGHEANDHEGHENGNMKRIQ</sequence>
<keyword evidence="4 5" id="KW-0342">GTP-binding</keyword>
<accession>A0ABM9IFP1</accession>
<evidence type="ECO:0000313" key="8">
    <source>
        <dbReference type="EMBL" id="CAI9086538.1"/>
    </source>
</evidence>
<dbReference type="NCBIfam" id="TIGR03156">
    <property type="entry name" value="GTP_HflX"/>
    <property type="match status" value="1"/>
</dbReference>